<dbReference type="Pfam" id="PF03137">
    <property type="entry name" value="OATP"/>
    <property type="match status" value="1"/>
</dbReference>
<feature type="transmembrane region" description="Helical" evidence="6">
    <location>
        <begin position="147"/>
        <end position="171"/>
    </location>
</feature>
<reference evidence="8" key="1">
    <citation type="submission" date="2022-08" db="UniProtKB">
        <authorList>
            <consortium name="EnsemblMetazoa"/>
        </authorList>
    </citation>
    <scope>IDENTIFICATION</scope>
    <source>
        <strain evidence="8">05x7-T-G4-1.051#20</strain>
    </source>
</reference>
<evidence type="ECO:0000256" key="1">
    <source>
        <dbReference type="ARBA" id="ARBA00004651"/>
    </source>
</evidence>
<dbReference type="InterPro" id="IPR004156">
    <property type="entry name" value="OATP"/>
</dbReference>
<dbReference type="GO" id="GO:0043252">
    <property type="term" value="P:sodium-independent organic anion transport"/>
    <property type="evidence" value="ECO:0007669"/>
    <property type="project" value="TreeGrafter"/>
</dbReference>
<dbReference type="InterPro" id="IPR002350">
    <property type="entry name" value="Kazal_dom"/>
</dbReference>
<keyword evidence="3 6" id="KW-0812">Transmembrane</keyword>
<name>A0A8W8NGM7_MAGGI</name>
<accession>A0A8W8NGM7</accession>
<feature type="domain" description="Kazal-like" evidence="7">
    <location>
        <begin position="61"/>
        <end position="117"/>
    </location>
</feature>
<evidence type="ECO:0000313" key="8">
    <source>
        <dbReference type="EnsemblMetazoa" id="G5734.1:cds"/>
    </source>
</evidence>
<evidence type="ECO:0000256" key="2">
    <source>
        <dbReference type="ARBA" id="ARBA00022475"/>
    </source>
</evidence>
<evidence type="ECO:0000313" key="9">
    <source>
        <dbReference type="Proteomes" id="UP000005408"/>
    </source>
</evidence>
<dbReference type="GO" id="GO:0016323">
    <property type="term" value="C:basolateral plasma membrane"/>
    <property type="evidence" value="ECO:0007669"/>
    <property type="project" value="TreeGrafter"/>
</dbReference>
<dbReference type="GO" id="GO:0015347">
    <property type="term" value="F:sodium-independent organic anion transmembrane transporter activity"/>
    <property type="evidence" value="ECO:0007669"/>
    <property type="project" value="TreeGrafter"/>
</dbReference>
<evidence type="ECO:0000256" key="3">
    <source>
        <dbReference type="ARBA" id="ARBA00022692"/>
    </source>
</evidence>
<dbReference type="Pfam" id="PF07648">
    <property type="entry name" value="Kazal_2"/>
    <property type="match status" value="1"/>
</dbReference>
<dbReference type="SUPFAM" id="SSF100895">
    <property type="entry name" value="Kazal-type serine protease inhibitors"/>
    <property type="match status" value="1"/>
</dbReference>
<keyword evidence="9" id="KW-1185">Reference proteome</keyword>
<keyword evidence="2" id="KW-1003">Cell membrane</keyword>
<dbReference type="EnsemblMetazoa" id="G5734.1">
    <property type="protein sequence ID" value="G5734.1:cds"/>
    <property type="gene ID" value="G5734"/>
</dbReference>
<keyword evidence="5 6" id="KW-0472">Membrane</keyword>
<dbReference type="Gene3D" id="3.30.60.30">
    <property type="match status" value="1"/>
</dbReference>
<dbReference type="PANTHER" id="PTHR11388">
    <property type="entry name" value="ORGANIC ANION TRANSPORTER"/>
    <property type="match status" value="1"/>
</dbReference>
<dbReference type="PROSITE" id="PS51465">
    <property type="entry name" value="KAZAL_2"/>
    <property type="match status" value="1"/>
</dbReference>
<proteinExistence type="predicted"/>
<dbReference type="Proteomes" id="UP000005408">
    <property type="component" value="Unassembled WGS sequence"/>
</dbReference>
<comment type="subcellular location">
    <subcellularLocation>
        <location evidence="1">Cell membrane</location>
        <topology evidence="1">Multi-pass membrane protein</topology>
    </subcellularLocation>
</comment>
<evidence type="ECO:0000256" key="5">
    <source>
        <dbReference type="ARBA" id="ARBA00023136"/>
    </source>
</evidence>
<organism evidence="8 9">
    <name type="scientific">Magallana gigas</name>
    <name type="common">Pacific oyster</name>
    <name type="synonym">Crassostrea gigas</name>
    <dbReference type="NCBI Taxonomy" id="29159"/>
    <lineage>
        <taxon>Eukaryota</taxon>
        <taxon>Metazoa</taxon>
        <taxon>Spiralia</taxon>
        <taxon>Lophotrochozoa</taxon>
        <taxon>Mollusca</taxon>
        <taxon>Bivalvia</taxon>
        <taxon>Autobranchia</taxon>
        <taxon>Pteriomorphia</taxon>
        <taxon>Ostreida</taxon>
        <taxon>Ostreoidea</taxon>
        <taxon>Ostreidae</taxon>
        <taxon>Magallana</taxon>
    </lineage>
</organism>
<protein>
    <recommendedName>
        <fullName evidence="7">Kazal-like domain-containing protein</fullName>
    </recommendedName>
</protein>
<evidence type="ECO:0000256" key="4">
    <source>
        <dbReference type="ARBA" id="ARBA00022989"/>
    </source>
</evidence>
<dbReference type="AlphaFoldDB" id="A0A8W8NGM7"/>
<sequence length="174" mass="18720">MLLLITGAIKLTLLLDSLALLGFLSFLVLGCDNPKIAGATFPYHASVNLNSSELEEFEIEANLTLTCNIGCSCSNNHLEPICGINGITYFSPCHAGCTQFFSRITTEEKMVNFSGCSCIMENSSISPEVIMSPVATSGPCKSTCQNLLPFLILLVILTFTVAGTQMPLLMITLR</sequence>
<dbReference type="InterPro" id="IPR036058">
    <property type="entry name" value="Kazal_dom_sf"/>
</dbReference>
<keyword evidence="4 6" id="KW-1133">Transmembrane helix</keyword>
<evidence type="ECO:0000259" key="7">
    <source>
        <dbReference type="PROSITE" id="PS51465"/>
    </source>
</evidence>
<dbReference type="PANTHER" id="PTHR11388:SF142">
    <property type="entry name" value="SOLUTE CARRIER ORGANIC ANION TRANSPORTER FAMILY MEMBER 5A1"/>
    <property type="match status" value="1"/>
</dbReference>
<evidence type="ECO:0000256" key="6">
    <source>
        <dbReference type="SAM" id="Phobius"/>
    </source>
</evidence>